<protein>
    <submittedName>
        <fullName evidence="2">Uncharacterized protein</fullName>
    </submittedName>
</protein>
<evidence type="ECO:0000256" key="1">
    <source>
        <dbReference type="SAM" id="MobiDB-lite"/>
    </source>
</evidence>
<reference evidence="2 3" key="1">
    <citation type="submission" date="2015-12" db="EMBL/GenBank/DDBJ databases">
        <title>The genome of Folsomia candida.</title>
        <authorList>
            <person name="Faddeeva A."/>
            <person name="Derks M.F."/>
            <person name="Anvar Y."/>
            <person name="Smit S."/>
            <person name="Van Straalen N."/>
            <person name="Roelofs D."/>
        </authorList>
    </citation>
    <scope>NUCLEOTIDE SEQUENCE [LARGE SCALE GENOMIC DNA]</scope>
    <source>
        <strain evidence="2 3">VU population</strain>
        <tissue evidence="2">Whole body</tissue>
    </source>
</reference>
<proteinExistence type="predicted"/>
<name>A0A226D179_FOLCA</name>
<dbReference type="AlphaFoldDB" id="A0A226D179"/>
<organism evidence="2 3">
    <name type="scientific">Folsomia candida</name>
    <name type="common">Springtail</name>
    <dbReference type="NCBI Taxonomy" id="158441"/>
    <lineage>
        <taxon>Eukaryota</taxon>
        <taxon>Metazoa</taxon>
        <taxon>Ecdysozoa</taxon>
        <taxon>Arthropoda</taxon>
        <taxon>Hexapoda</taxon>
        <taxon>Collembola</taxon>
        <taxon>Entomobryomorpha</taxon>
        <taxon>Isotomoidea</taxon>
        <taxon>Isotomidae</taxon>
        <taxon>Proisotominae</taxon>
        <taxon>Folsomia</taxon>
    </lineage>
</organism>
<accession>A0A226D179</accession>
<comment type="caution">
    <text evidence="2">The sequence shown here is derived from an EMBL/GenBank/DDBJ whole genome shotgun (WGS) entry which is preliminary data.</text>
</comment>
<dbReference type="EMBL" id="LNIX01000045">
    <property type="protein sequence ID" value="OXA38558.1"/>
    <property type="molecule type" value="Genomic_DNA"/>
</dbReference>
<keyword evidence="3" id="KW-1185">Reference proteome</keyword>
<evidence type="ECO:0000313" key="3">
    <source>
        <dbReference type="Proteomes" id="UP000198287"/>
    </source>
</evidence>
<dbReference type="Proteomes" id="UP000198287">
    <property type="component" value="Unassembled WGS sequence"/>
</dbReference>
<sequence>MKSDEPVPSYPAPRWSVTSSAPGTPHLATAQRANKDTAPPSQITPKEVWSELVARVALTTFFAMWSSTLSHEVIPAGDKLKLWTVFRNVGVEGEGILKTAKLVHVHDKEGFVVTNMDEMYHFSQELGDMKIIAI</sequence>
<feature type="region of interest" description="Disordered" evidence="1">
    <location>
        <begin position="1"/>
        <end position="42"/>
    </location>
</feature>
<evidence type="ECO:0000313" key="2">
    <source>
        <dbReference type="EMBL" id="OXA38558.1"/>
    </source>
</evidence>
<gene>
    <name evidence="2" type="ORF">Fcan01_26750</name>
</gene>